<proteinExistence type="predicted"/>
<accession>A0A2P2MXM7</accession>
<dbReference type="AlphaFoldDB" id="A0A2P2MXM7"/>
<sequence length="89" mass="10204">MFTNCSIKLFSQTPSPLTVLCSTLYARISHCKPLSHSKSTFGWVLWATLMKLPLPWRSKLVAENYCPVHKFMALLLLLDSLHVLLFVIR</sequence>
<dbReference type="EMBL" id="GGEC01054497">
    <property type="protein sequence ID" value="MBX34981.1"/>
    <property type="molecule type" value="Transcribed_RNA"/>
</dbReference>
<reference evidence="1" key="1">
    <citation type="submission" date="2018-02" db="EMBL/GenBank/DDBJ databases">
        <title>Rhizophora mucronata_Transcriptome.</title>
        <authorList>
            <person name="Meera S.P."/>
            <person name="Sreeshan A."/>
            <person name="Augustine A."/>
        </authorList>
    </citation>
    <scope>NUCLEOTIDE SEQUENCE</scope>
    <source>
        <tissue evidence="1">Leaf</tissue>
    </source>
</reference>
<organism evidence="1">
    <name type="scientific">Rhizophora mucronata</name>
    <name type="common">Asiatic mangrove</name>
    <dbReference type="NCBI Taxonomy" id="61149"/>
    <lineage>
        <taxon>Eukaryota</taxon>
        <taxon>Viridiplantae</taxon>
        <taxon>Streptophyta</taxon>
        <taxon>Embryophyta</taxon>
        <taxon>Tracheophyta</taxon>
        <taxon>Spermatophyta</taxon>
        <taxon>Magnoliopsida</taxon>
        <taxon>eudicotyledons</taxon>
        <taxon>Gunneridae</taxon>
        <taxon>Pentapetalae</taxon>
        <taxon>rosids</taxon>
        <taxon>fabids</taxon>
        <taxon>Malpighiales</taxon>
        <taxon>Rhizophoraceae</taxon>
        <taxon>Rhizophora</taxon>
    </lineage>
</organism>
<name>A0A2P2MXM7_RHIMU</name>
<evidence type="ECO:0000313" key="1">
    <source>
        <dbReference type="EMBL" id="MBX34981.1"/>
    </source>
</evidence>
<protein>
    <submittedName>
        <fullName evidence="1">Uncharacterized protein</fullName>
    </submittedName>
</protein>